<evidence type="ECO:0000313" key="2">
    <source>
        <dbReference type="Proteomes" id="UP000316621"/>
    </source>
</evidence>
<proteinExistence type="predicted"/>
<evidence type="ECO:0000313" key="1">
    <source>
        <dbReference type="EMBL" id="RZC68378.1"/>
    </source>
</evidence>
<sequence length="48" mass="5308">MAFGLSLVGELRAIYTMTYKTENDLCENARALILAWSVAVGNRKKMGT</sequence>
<dbReference type="Gramene" id="RZC68378">
    <property type="protein sequence ID" value="RZC68378"/>
    <property type="gene ID" value="C5167_031636"/>
</dbReference>
<organism evidence="1 2">
    <name type="scientific">Papaver somniferum</name>
    <name type="common">Opium poppy</name>
    <dbReference type="NCBI Taxonomy" id="3469"/>
    <lineage>
        <taxon>Eukaryota</taxon>
        <taxon>Viridiplantae</taxon>
        <taxon>Streptophyta</taxon>
        <taxon>Embryophyta</taxon>
        <taxon>Tracheophyta</taxon>
        <taxon>Spermatophyta</taxon>
        <taxon>Magnoliopsida</taxon>
        <taxon>Ranunculales</taxon>
        <taxon>Papaveraceae</taxon>
        <taxon>Papaveroideae</taxon>
        <taxon>Papaver</taxon>
    </lineage>
</organism>
<keyword evidence="2" id="KW-1185">Reference proteome</keyword>
<gene>
    <name evidence="1" type="ORF">C5167_031636</name>
</gene>
<accession>A0A4Y7K8P7</accession>
<protein>
    <submittedName>
        <fullName evidence="1">Uncharacterized protein</fullName>
    </submittedName>
</protein>
<dbReference type="EMBL" id="CM010721">
    <property type="protein sequence ID" value="RZC68378.1"/>
    <property type="molecule type" value="Genomic_DNA"/>
</dbReference>
<dbReference type="Proteomes" id="UP000316621">
    <property type="component" value="Chromosome 7"/>
</dbReference>
<name>A0A4Y7K8P7_PAPSO</name>
<dbReference type="AlphaFoldDB" id="A0A4Y7K8P7"/>
<reference evidence="1 2" key="1">
    <citation type="journal article" date="2018" name="Science">
        <title>The opium poppy genome and morphinan production.</title>
        <authorList>
            <person name="Guo L."/>
            <person name="Winzer T."/>
            <person name="Yang X."/>
            <person name="Li Y."/>
            <person name="Ning Z."/>
            <person name="He Z."/>
            <person name="Teodor R."/>
            <person name="Lu Y."/>
            <person name="Bowser T.A."/>
            <person name="Graham I.A."/>
            <person name="Ye K."/>
        </authorList>
    </citation>
    <scope>NUCLEOTIDE SEQUENCE [LARGE SCALE GENOMIC DNA]</scope>
    <source>
        <strain evidence="2">cv. HN1</strain>
        <tissue evidence="1">Leaves</tissue>
    </source>
</reference>